<protein>
    <submittedName>
        <fullName evidence="1">Uncharacterized protein</fullName>
    </submittedName>
</protein>
<sequence length="53" mass="6205">VERHGWYQPFLFCMRVNRVTVSTVQMNYKLFHGVLITKEDPIAFAIPHVEKGT</sequence>
<organism evidence="1 2">
    <name type="scientific">Paxillus involutus ATCC 200175</name>
    <dbReference type="NCBI Taxonomy" id="664439"/>
    <lineage>
        <taxon>Eukaryota</taxon>
        <taxon>Fungi</taxon>
        <taxon>Dikarya</taxon>
        <taxon>Basidiomycota</taxon>
        <taxon>Agaricomycotina</taxon>
        <taxon>Agaricomycetes</taxon>
        <taxon>Agaricomycetidae</taxon>
        <taxon>Boletales</taxon>
        <taxon>Paxilineae</taxon>
        <taxon>Paxillaceae</taxon>
        <taxon>Paxillus</taxon>
    </lineage>
</organism>
<dbReference type="AlphaFoldDB" id="A0A0C9TL98"/>
<proteinExistence type="predicted"/>
<evidence type="ECO:0000313" key="2">
    <source>
        <dbReference type="Proteomes" id="UP000053647"/>
    </source>
</evidence>
<accession>A0A0C9TL98</accession>
<keyword evidence="2" id="KW-1185">Reference proteome</keyword>
<dbReference type="HOGENOM" id="CLU_3074306_0_0_1"/>
<dbReference type="EMBL" id="KN819603">
    <property type="protein sequence ID" value="KIJ08537.1"/>
    <property type="molecule type" value="Genomic_DNA"/>
</dbReference>
<feature type="non-terminal residue" evidence="1">
    <location>
        <position position="1"/>
    </location>
</feature>
<gene>
    <name evidence="1" type="ORF">PAXINDRAFT_88735</name>
</gene>
<reference evidence="1 2" key="1">
    <citation type="submission" date="2014-06" db="EMBL/GenBank/DDBJ databases">
        <authorList>
            <consortium name="DOE Joint Genome Institute"/>
            <person name="Kuo A."/>
            <person name="Kohler A."/>
            <person name="Nagy L.G."/>
            <person name="Floudas D."/>
            <person name="Copeland A."/>
            <person name="Barry K.W."/>
            <person name="Cichocki N."/>
            <person name="Veneault-Fourrey C."/>
            <person name="LaButti K."/>
            <person name="Lindquist E.A."/>
            <person name="Lipzen A."/>
            <person name="Lundell T."/>
            <person name="Morin E."/>
            <person name="Murat C."/>
            <person name="Sun H."/>
            <person name="Tunlid A."/>
            <person name="Henrissat B."/>
            <person name="Grigoriev I.V."/>
            <person name="Hibbett D.S."/>
            <person name="Martin F."/>
            <person name="Nordberg H.P."/>
            <person name="Cantor M.N."/>
            <person name="Hua S.X."/>
        </authorList>
    </citation>
    <scope>NUCLEOTIDE SEQUENCE [LARGE SCALE GENOMIC DNA]</scope>
    <source>
        <strain evidence="1 2">ATCC 200175</strain>
    </source>
</reference>
<name>A0A0C9TL98_PAXIN</name>
<dbReference type="Proteomes" id="UP000053647">
    <property type="component" value="Unassembled WGS sequence"/>
</dbReference>
<reference evidence="2" key="2">
    <citation type="submission" date="2015-01" db="EMBL/GenBank/DDBJ databases">
        <title>Evolutionary Origins and Diversification of the Mycorrhizal Mutualists.</title>
        <authorList>
            <consortium name="DOE Joint Genome Institute"/>
            <consortium name="Mycorrhizal Genomics Consortium"/>
            <person name="Kohler A."/>
            <person name="Kuo A."/>
            <person name="Nagy L.G."/>
            <person name="Floudas D."/>
            <person name="Copeland A."/>
            <person name="Barry K.W."/>
            <person name="Cichocki N."/>
            <person name="Veneault-Fourrey C."/>
            <person name="LaButti K."/>
            <person name="Lindquist E.A."/>
            <person name="Lipzen A."/>
            <person name="Lundell T."/>
            <person name="Morin E."/>
            <person name="Murat C."/>
            <person name="Riley R."/>
            <person name="Ohm R."/>
            <person name="Sun H."/>
            <person name="Tunlid A."/>
            <person name="Henrissat B."/>
            <person name="Grigoriev I.V."/>
            <person name="Hibbett D.S."/>
            <person name="Martin F."/>
        </authorList>
    </citation>
    <scope>NUCLEOTIDE SEQUENCE [LARGE SCALE GENOMIC DNA]</scope>
    <source>
        <strain evidence="2">ATCC 200175</strain>
    </source>
</reference>
<evidence type="ECO:0000313" key="1">
    <source>
        <dbReference type="EMBL" id="KIJ08537.1"/>
    </source>
</evidence>